<comment type="caution">
    <text evidence="7">The sequence shown here is derived from an EMBL/GenBank/DDBJ whole genome shotgun (WGS) entry which is preliminary data.</text>
</comment>
<evidence type="ECO:0000313" key="7">
    <source>
        <dbReference type="EMBL" id="EJK64964.1"/>
    </source>
</evidence>
<gene>
    <name evidence="7" type="ORF">THAOC_14246</name>
</gene>
<evidence type="ECO:0000256" key="5">
    <source>
        <dbReference type="SAM" id="MobiDB-lite"/>
    </source>
</evidence>
<organism evidence="7 8">
    <name type="scientific">Thalassiosira oceanica</name>
    <name type="common">Marine diatom</name>
    <dbReference type="NCBI Taxonomy" id="159749"/>
    <lineage>
        <taxon>Eukaryota</taxon>
        <taxon>Sar</taxon>
        <taxon>Stramenopiles</taxon>
        <taxon>Ochrophyta</taxon>
        <taxon>Bacillariophyta</taxon>
        <taxon>Coscinodiscophyceae</taxon>
        <taxon>Thalassiosirophycidae</taxon>
        <taxon>Thalassiosirales</taxon>
        <taxon>Thalassiosiraceae</taxon>
        <taxon>Thalassiosira</taxon>
    </lineage>
</organism>
<dbReference type="InterPro" id="IPR001841">
    <property type="entry name" value="Znf_RING"/>
</dbReference>
<dbReference type="AlphaFoldDB" id="K0SJ10"/>
<keyword evidence="1" id="KW-0479">Metal-binding</keyword>
<dbReference type="OrthoDB" id="1711136at2759"/>
<feature type="compositionally biased region" description="Acidic residues" evidence="5">
    <location>
        <begin position="219"/>
        <end position="237"/>
    </location>
</feature>
<keyword evidence="3" id="KW-0862">Zinc</keyword>
<dbReference type="GO" id="GO:0008270">
    <property type="term" value="F:zinc ion binding"/>
    <property type="evidence" value="ECO:0007669"/>
    <property type="project" value="UniProtKB-KW"/>
</dbReference>
<proteinExistence type="predicted"/>
<dbReference type="Gene3D" id="3.30.40.10">
    <property type="entry name" value="Zinc/RING finger domain, C3HC4 (zinc finger)"/>
    <property type="match status" value="1"/>
</dbReference>
<sequence>RVKDPLTLLEEGIERAHAHRGWYQRDGRLVVLSSLPRLDDGGGLGFGGDGTVDWEGREVVAFPVLVDGEVLTLSPGKEVQAADAVILDTFTLRRVHPGGKSGPRPRHVLDPVADDADPSRHLVFLQLASPRPGYVLASVHGYPLLLPGPASSHVDRPDWLWRVTCSPDGAYVRDGLELSSSRTCVLPYGTVVGVDGKAVNDMGLSRLSVEAYVDRGDGDEGDAESSENDGGEEDEDGTSPYTRRVGYISEPCPSRSRPCTASSTRGRRDPVRRRAVLVPDRDGVEGRRPVGRGVGVLGRSEAPVPRAAQARGGGGWISRTLNRRPPHDVPVVELLGVDGRFDPDDPSSFHFECMRGVLDELRAGEEADAGCCSAAADGGPGSDSPLAAAAADRMRRISSYADISEIGDDPAEPCRDDTGCDDADAPRHRPALFRSGSLLPSPAPGPMDAIRESSSSCGKVGDAGASALPSEGYWSSSTNNPNRCLICLSEERTATIVHGETGHIACCLTCARILKARGDACPVCRLPIDLVVQQFWA</sequence>
<evidence type="ECO:0000256" key="2">
    <source>
        <dbReference type="ARBA" id="ARBA00022771"/>
    </source>
</evidence>
<evidence type="ECO:0000259" key="6">
    <source>
        <dbReference type="PROSITE" id="PS50089"/>
    </source>
</evidence>
<dbReference type="eggNOG" id="ENOG502TKXZ">
    <property type="taxonomic scope" value="Eukaryota"/>
</dbReference>
<dbReference type="EMBL" id="AGNL01016629">
    <property type="protein sequence ID" value="EJK64964.1"/>
    <property type="molecule type" value="Genomic_DNA"/>
</dbReference>
<dbReference type="GO" id="GO:0010468">
    <property type="term" value="P:regulation of gene expression"/>
    <property type="evidence" value="ECO:0007669"/>
    <property type="project" value="TreeGrafter"/>
</dbReference>
<evidence type="ECO:0000256" key="3">
    <source>
        <dbReference type="ARBA" id="ARBA00022833"/>
    </source>
</evidence>
<dbReference type="PANTHER" id="PTHR46858:SF5">
    <property type="entry name" value="E3 UBIQUITIN-PROTEIN LIGASE APD1-RELATED"/>
    <property type="match status" value="1"/>
</dbReference>
<dbReference type="Proteomes" id="UP000266841">
    <property type="component" value="Unassembled WGS sequence"/>
</dbReference>
<dbReference type="PROSITE" id="PS50089">
    <property type="entry name" value="ZF_RING_2"/>
    <property type="match status" value="1"/>
</dbReference>
<dbReference type="GO" id="GO:0061630">
    <property type="term" value="F:ubiquitin protein ligase activity"/>
    <property type="evidence" value="ECO:0007669"/>
    <property type="project" value="TreeGrafter"/>
</dbReference>
<keyword evidence="2 4" id="KW-0863">Zinc-finger</keyword>
<reference evidence="7 8" key="1">
    <citation type="journal article" date="2012" name="Genome Biol.">
        <title>Genome and low-iron response of an oceanic diatom adapted to chronic iron limitation.</title>
        <authorList>
            <person name="Lommer M."/>
            <person name="Specht M."/>
            <person name="Roy A.S."/>
            <person name="Kraemer L."/>
            <person name="Andreson R."/>
            <person name="Gutowska M.A."/>
            <person name="Wolf J."/>
            <person name="Bergner S.V."/>
            <person name="Schilhabel M.B."/>
            <person name="Klostermeier U.C."/>
            <person name="Beiko R.G."/>
            <person name="Rosenstiel P."/>
            <person name="Hippler M."/>
            <person name="Laroche J."/>
        </authorList>
    </citation>
    <scope>NUCLEOTIDE SEQUENCE [LARGE SCALE GENOMIC DNA]</scope>
    <source>
        <strain evidence="7 8">CCMP1005</strain>
    </source>
</reference>
<dbReference type="GO" id="GO:0016567">
    <property type="term" value="P:protein ubiquitination"/>
    <property type="evidence" value="ECO:0007669"/>
    <property type="project" value="TreeGrafter"/>
</dbReference>
<feature type="non-terminal residue" evidence="7">
    <location>
        <position position="1"/>
    </location>
</feature>
<name>K0SJ10_THAOC</name>
<keyword evidence="8" id="KW-1185">Reference proteome</keyword>
<feature type="domain" description="RING-type" evidence="6">
    <location>
        <begin position="484"/>
        <end position="525"/>
    </location>
</feature>
<feature type="region of interest" description="Disordered" evidence="5">
    <location>
        <begin position="214"/>
        <end position="270"/>
    </location>
</feature>
<evidence type="ECO:0000256" key="4">
    <source>
        <dbReference type="PROSITE-ProRule" id="PRU00175"/>
    </source>
</evidence>
<evidence type="ECO:0000256" key="1">
    <source>
        <dbReference type="ARBA" id="ARBA00022723"/>
    </source>
</evidence>
<dbReference type="CDD" id="cd16646">
    <property type="entry name" value="mRING-HC-C2H2C4_MDM2-like"/>
    <property type="match status" value="1"/>
</dbReference>
<dbReference type="PANTHER" id="PTHR46858">
    <property type="entry name" value="OS05G0521000 PROTEIN"/>
    <property type="match status" value="1"/>
</dbReference>
<dbReference type="InterPro" id="IPR013083">
    <property type="entry name" value="Znf_RING/FYVE/PHD"/>
</dbReference>
<accession>K0SJ10</accession>
<dbReference type="Pfam" id="PF13920">
    <property type="entry name" value="zf-C3HC4_3"/>
    <property type="match status" value="1"/>
</dbReference>
<dbReference type="SUPFAM" id="SSF57850">
    <property type="entry name" value="RING/U-box"/>
    <property type="match status" value="1"/>
</dbReference>
<protein>
    <recommendedName>
        <fullName evidence="6">RING-type domain-containing protein</fullName>
    </recommendedName>
</protein>
<evidence type="ECO:0000313" key="8">
    <source>
        <dbReference type="Proteomes" id="UP000266841"/>
    </source>
</evidence>